<dbReference type="AlphaFoldDB" id="A0A4Q9PID2"/>
<evidence type="ECO:0000256" key="1">
    <source>
        <dbReference type="SAM" id="Phobius"/>
    </source>
</evidence>
<evidence type="ECO:0000313" key="2">
    <source>
        <dbReference type="EMBL" id="TBU53832.1"/>
    </source>
</evidence>
<keyword evidence="1" id="KW-0812">Transmembrane</keyword>
<evidence type="ECO:0000313" key="3">
    <source>
        <dbReference type="Proteomes" id="UP000292082"/>
    </source>
</evidence>
<organism evidence="2 3">
    <name type="scientific">Dichomitus squalens</name>
    <dbReference type="NCBI Taxonomy" id="114155"/>
    <lineage>
        <taxon>Eukaryota</taxon>
        <taxon>Fungi</taxon>
        <taxon>Dikarya</taxon>
        <taxon>Basidiomycota</taxon>
        <taxon>Agaricomycotina</taxon>
        <taxon>Agaricomycetes</taxon>
        <taxon>Polyporales</taxon>
        <taxon>Polyporaceae</taxon>
        <taxon>Dichomitus</taxon>
    </lineage>
</organism>
<feature type="transmembrane region" description="Helical" evidence="1">
    <location>
        <begin position="23"/>
        <end position="45"/>
    </location>
</feature>
<accession>A0A4Q9PID2</accession>
<protein>
    <submittedName>
        <fullName evidence="2">Uncharacterized protein</fullName>
    </submittedName>
</protein>
<proteinExistence type="predicted"/>
<feature type="transmembrane region" description="Helical" evidence="1">
    <location>
        <begin position="57"/>
        <end position="81"/>
    </location>
</feature>
<reference evidence="2 3" key="1">
    <citation type="submission" date="2019-01" db="EMBL/GenBank/DDBJ databases">
        <title>Draft genome sequences of three monokaryotic isolates of the white-rot basidiomycete fungus Dichomitus squalens.</title>
        <authorList>
            <consortium name="DOE Joint Genome Institute"/>
            <person name="Lopez S.C."/>
            <person name="Andreopoulos B."/>
            <person name="Pangilinan J."/>
            <person name="Lipzen A."/>
            <person name="Riley R."/>
            <person name="Ahrendt S."/>
            <person name="Ng V."/>
            <person name="Barry K."/>
            <person name="Daum C."/>
            <person name="Grigoriev I.V."/>
            <person name="Hilden K.S."/>
            <person name="Makela M.R."/>
            <person name="de Vries R.P."/>
        </authorList>
    </citation>
    <scope>NUCLEOTIDE SEQUENCE [LARGE SCALE GENOMIC DNA]</scope>
    <source>
        <strain evidence="2 3">CBS 464.89</strain>
    </source>
</reference>
<keyword evidence="1" id="KW-1133">Transmembrane helix</keyword>
<dbReference type="Proteomes" id="UP000292082">
    <property type="component" value="Unassembled WGS sequence"/>
</dbReference>
<dbReference type="EMBL" id="ML145203">
    <property type="protein sequence ID" value="TBU53832.1"/>
    <property type="molecule type" value="Genomic_DNA"/>
</dbReference>
<gene>
    <name evidence="2" type="ORF">BD310DRAFT_829268</name>
</gene>
<keyword evidence="1" id="KW-0472">Membrane</keyword>
<keyword evidence="3" id="KW-1185">Reference proteome</keyword>
<sequence length="99" mass="10912">MSTNATSTVPVALPSVSSLDKTFGSVLIATFIRLILYGLTVHQTLTYYRVYTEDSFLLKLTVLCLALLDAGNAVVTMHAYYHYLVTNYFNPSALLGGVW</sequence>
<name>A0A4Q9PID2_9APHY</name>